<dbReference type="EMBL" id="BAABDF010000001">
    <property type="protein sequence ID" value="GAA3853861.1"/>
    <property type="molecule type" value="Genomic_DNA"/>
</dbReference>
<protein>
    <submittedName>
        <fullName evidence="1">Uncharacterized protein</fullName>
    </submittedName>
</protein>
<dbReference type="Proteomes" id="UP001399917">
    <property type="component" value="Unassembled WGS sequence"/>
</dbReference>
<sequence>MWGDMQDRYVGDIGDFAKFSMLQSVSEERSLGVAWYRYPDENHNADGKHVAYLDAPETWRDRSPQVFDVLGEMVKRNERSLAMVERSRLFPDATFSNQILETTEVSSLKRQEWRRNWFRTVSDDLSSCDIVFADPDNGLRSDRKFRFGAKKQWKSIPVSEARVLATDRPAIIYHHNSRFKGGHEAEIGHWQEALDCDFAIRVRYSNVRTYFFLNADAALKERARSWVVNFGRGSEKVVVHEP</sequence>
<organism evidence="1 2">
    <name type="scientific">Celeribacter arenosi</name>
    <dbReference type="NCBI Taxonomy" id="792649"/>
    <lineage>
        <taxon>Bacteria</taxon>
        <taxon>Pseudomonadati</taxon>
        <taxon>Pseudomonadota</taxon>
        <taxon>Alphaproteobacteria</taxon>
        <taxon>Rhodobacterales</taxon>
        <taxon>Roseobacteraceae</taxon>
        <taxon>Celeribacter</taxon>
    </lineage>
</organism>
<evidence type="ECO:0000313" key="1">
    <source>
        <dbReference type="EMBL" id="GAA3853861.1"/>
    </source>
</evidence>
<reference evidence="2" key="1">
    <citation type="journal article" date="2019" name="Int. J. Syst. Evol. Microbiol.">
        <title>The Global Catalogue of Microorganisms (GCM) 10K type strain sequencing project: providing services to taxonomists for standard genome sequencing and annotation.</title>
        <authorList>
            <consortium name="The Broad Institute Genomics Platform"/>
            <consortium name="The Broad Institute Genome Sequencing Center for Infectious Disease"/>
            <person name="Wu L."/>
            <person name="Ma J."/>
        </authorList>
    </citation>
    <scope>NUCLEOTIDE SEQUENCE [LARGE SCALE GENOMIC DNA]</scope>
    <source>
        <strain evidence="2">JCM 17190</strain>
    </source>
</reference>
<evidence type="ECO:0000313" key="2">
    <source>
        <dbReference type="Proteomes" id="UP001399917"/>
    </source>
</evidence>
<accession>A0ABP7JTI7</accession>
<name>A0ABP7JTI7_9RHOB</name>
<keyword evidence="2" id="KW-1185">Reference proteome</keyword>
<comment type="caution">
    <text evidence="1">The sequence shown here is derived from an EMBL/GenBank/DDBJ whole genome shotgun (WGS) entry which is preliminary data.</text>
</comment>
<proteinExistence type="predicted"/>
<gene>
    <name evidence="1" type="ORF">GCM10022404_01540</name>
</gene>